<sequence>MSKIYTFRQAAFAVSIAATLASASAAGVSSKEQALIGQPAPATASARVIDLSASSYANVSYGETVVFRGNGGNQFTWTFNGVGGRSWDLAKIAPAGFSDKQFRVFVSRNPLYRS</sequence>
<protein>
    <recommendedName>
        <fullName evidence="4">Heavy-metal resistance protein CzcE</fullName>
    </recommendedName>
</protein>
<dbReference type="InterPro" id="IPR031560">
    <property type="entry name" value="CzcE"/>
</dbReference>
<keyword evidence="1" id="KW-0732">Signal</keyword>
<proteinExistence type="predicted"/>
<accession>A0ABU1VJ05</accession>
<dbReference type="Proteomes" id="UP001265550">
    <property type="component" value="Unassembled WGS sequence"/>
</dbReference>
<feature type="signal peptide" evidence="1">
    <location>
        <begin position="1"/>
        <end position="25"/>
    </location>
</feature>
<reference evidence="2 3" key="1">
    <citation type="submission" date="2023-07" db="EMBL/GenBank/DDBJ databases">
        <title>Sorghum-associated microbial communities from plants grown in Nebraska, USA.</title>
        <authorList>
            <person name="Schachtman D."/>
        </authorList>
    </citation>
    <scope>NUCLEOTIDE SEQUENCE [LARGE SCALE GENOMIC DNA]</scope>
    <source>
        <strain evidence="2 3">BE240</strain>
    </source>
</reference>
<dbReference type="RefSeq" id="WP_204735779.1">
    <property type="nucleotide sequence ID" value="NZ_JAVDWE010000020.1"/>
</dbReference>
<dbReference type="Pfam" id="PF16986">
    <property type="entry name" value="CzcE"/>
    <property type="match status" value="1"/>
</dbReference>
<organism evidence="2 3">
    <name type="scientific">Hydrogenophaga laconesensis</name>
    <dbReference type="NCBI Taxonomy" id="1805971"/>
    <lineage>
        <taxon>Bacteria</taxon>
        <taxon>Pseudomonadati</taxon>
        <taxon>Pseudomonadota</taxon>
        <taxon>Betaproteobacteria</taxon>
        <taxon>Burkholderiales</taxon>
        <taxon>Comamonadaceae</taxon>
        <taxon>Hydrogenophaga</taxon>
    </lineage>
</organism>
<name>A0ABU1VJ05_9BURK</name>
<feature type="chain" id="PRO_5046432225" description="Heavy-metal resistance protein CzcE" evidence="1">
    <location>
        <begin position="26"/>
        <end position="114"/>
    </location>
</feature>
<evidence type="ECO:0008006" key="4">
    <source>
        <dbReference type="Google" id="ProtNLM"/>
    </source>
</evidence>
<dbReference type="Gene3D" id="2.60.40.2280">
    <property type="entry name" value="Heavy-metal resistance protein CzcE"/>
    <property type="match status" value="1"/>
</dbReference>
<dbReference type="InterPro" id="IPR038674">
    <property type="entry name" value="CzcE_sf"/>
</dbReference>
<evidence type="ECO:0000256" key="1">
    <source>
        <dbReference type="SAM" id="SignalP"/>
    </source>
</evidence>
<evidence type="ECO:0000313" key="2">
    <source>
        <dbReference type="EMBL" id="MDR7097168.1"/>
    </source>
</evidence>
<dbReference type="EMBL" id="JAVDWE010000020">
    <property type="protein sequence ID" value="MDR7097168.1"/>
    <property type="molecule type" value="Genomic_DNA"/>
</dbReference>
<evidence type="ECO:0000313" key="3">
    <source>
        <dbReference type="Proteomes" id="UP001265550"/>
    </source>
</evidence>
<comment type="caution">
    <text evidence="2">The sequence shown here is derived from an EMBL/GenBank/DDBJ whole genome shotgun (WGS) entry which is preliminary data.</text>
</comment>
<keyword evidence="3" id="KW-1185">Reference proteome</keyword>
<gene>
    <name evidence="2" type="ORF">J2X09_004942</name>
</gene>